<keyword evidence="2" id="KW-1185">Reference proteome</keyword>
<evidence type="ECO:0000313" key="2">
    <source>
        <dbReference type="Proteomes" id="UP000001037"/>
    </source>
</evidence>
<dbReference type="InParanoid" id="G0ECJ0"/>
<dbReference type="EMBL" id="CP002838">
    <property type="protein sequence ID" value="AEM39560.1"/>
    <property type="molecule type" value="Genomic_DNA"/>
</dbReference>
<reference evidence="1 2" key="1">
    <citation type="journal article" date="2011" name="Stand. Genomic Sci.">
        <title>Complete genome sequence of the hyperthermophilic chemolithoautotroph Pyrolobus fumarii type strain (1A).</title>
        <authorList>
            <person name="Anderson I."/>
            <person name="Goker M."/>
            <person name="Nolan M."/>
            <person name="Lucas S."/>
            <person name="Hammon N."/>
            <person name="Deshpande S."/>
            <person name="Cheng J.F."/>
            <person name="Tapia R."/>
            <person name="Han C."/>
            <person name="Goodwin L."/>
            <person name="Pitluck S."/>
            <person name="Huntemann M."/>
            <person name="Liolios K."/>
            <person name="Ivanova N."/>
            <person name="Pagani I."/>
            <person name="Mavromatis K."/>
            <person name="Ovchinikova G."/>
            <person name="Pati A."/>
            <person name="Chen A."/>
            <person name="Palaniappan K."/>
            <person name="Land M."/>
            <person name="Hauser L."/>
            <person name="Brambilla E.M."/>
            <person name="Huber H."/>
            <person name="Yasawong M."/>
            <person name="Rohde M."/>
            <person name="Spring S."/>
            <person name="Abt B."/>
            <person name="Sikorski J."/>
            <person name="Wirth R."/>
            <person name="Detter J.C."/>
            <person name="Woyke T."/>
            <person name="Bristow J."/>
            <person name="Eisen J.A."/>
            <person name="Markowitz V."/>
            <person name="Hugenholtz P."/>
            <person name="Kyrpides N.C."/>
            <person name="Klenk H.P."/>
            <person name="Lapidus A."/>
        </authorList>
    </citation>
    <scope>NUCLEOTIDE SEQUENCE [LARGE SCALE GENOMIC DNA]</scope>
    <source>
        <strain evidence="2">DSM 11204 / 1A</strain>
    </source>
</reference>
<sequence>MHGGGSGGILAIGEGPRSTETGALMVCLGCGARI</sequence>
<dbReference type="KEGG" id="pfm:Pyrfu_1704"/>
<dbReference type="STRING" id="694429.Pyrfu_1704"/>
<organism evidence="1 2">
    <name type="scientific">Pyrolobus fumarii (strain DSM 11204 / 1A)</name>
    <dbReference type="NCBI Taxonomy" id="694429"/>
    <lineage>
        <taxon>Archaea</taxon>
        <taxon>Thermoproteota</taxon>
        <taxon>Thermoprotei</taxon>
        <taxon>Desulfurococcales</taxon>
        <taxon>Pyrodictiaceae</taxon>
        <taxon>Pyrolobus</taxon>
    </lineage>
</organism>
<dbReference type="HOGENOM" id="CLU_3371401_0_0_2"/>
<gene>
    <name evidence="1" type="ordered locus">Pyrfu_1704</name>
</gene>
<accession>G0ECJ0</accession>
<protein>
    <submittedName>
        <fullName evidence="1">Uncharacterized protein</fullName>
    </submittedName>
</protein>
<dbReference type="AlphaFoldDB" id="G0ECJ0"/>
<name>G0ECJ0_PYRF1</name>
<proteinExistence type="predicted"/>
<dbReference type="Proteomes" id="UP000001037">
    <property type="component" value="Chromosome"/>
</dbReference>
<evidence type="ECO:0000313" key="1">
    <source>
        <dbReference type="EMBL" id="AEM39560.1"/>
    </source>
</evidence>